<feature type="compositionally biased region" description="Basic and acidic residues" evidence="7">
    <location>
        <begin position="635"/>
        <end position="660"/>
    </location>
</feature>
<dbReference type="PRINTS" id="PR00509">
    <property type="entry name" value="PGMPMM"/>
</dbReference>
<evidence type="ECO:0000259" key="8">
    <source>
        <dbReference type="Pfam" id="PF00408"/>
    </source>
</evidence>
<dbReference type="InterPro" id="IPR036900">
    <property type="entry name" value="A-D-PHexomutase_C_sf"/>
</dbReference>
<keyword evidence="6" id="KW-0413">Isomerase</keyword>
<dbReference type="InterPro" id="IPR005841">
    <property type="entry name" value="Alpha-D-phosphohexomutase_SF"/>
</dbReference>
<dbReference type="InterPro" id="IPR016055">
    <property type="entry name" value="A-D-PHexomutase_a/b/a-I/II/III"/>
</dbReference>
<name>A0A4R0XN22_9MOLU</name>
<evidence type="ECO:0000256" key="7">
    <source>
        <dbReference type="SAM" id="MobiDB-lite"/>
    </source>
</evidence>
<evidence type="ECO:0000259" key="10">
    <source>
        <dbReference type="Pfam" id="PF02879"/>
    </source>
</evidence>
<evidence type="ECO:0000256" key="6">
    <source>
        <dbReference type="ARBA" id="ARBA00023235"/>
    </source>
</evidence>
<dbReference type="GO" id="GO:0000287">
    <property type="term" value="F:magnesium ion binding"/>
    <property type="evidence" value="ECO:0007669"/>
    <property type="project" value="InterPro"/>
</dbReference>
<evidence type="ECO:0000313" key="13">
    <source>
        <dbReference type="Proteomes" id="UP000291072"/>
    </source>
</evidence>
<evidence type="ECO:0000313" key="12">
    <source>
        <dbReference type="EMBL" id="TCG12121.1"/>
    </source>
</evidence>
<dbReference type="AlphaFoldDB" id="A0A4R0XN22"/>
<dbReference type="Proteomes" id="UP000291072">
    <property type="component" value="Unassembled WGS sequence"/>
</dbReference>
<accession>A0A4R0XN22</accession>
<dbReference type="Pfam" id="PF02880">
    <property type="entry name" value="PGM_PMM_III"/>
    <property type="match status" value="1"/>
</dbReference>
<dbReference type="PANTHER" id="PTHR45745:SF1">
    <property type="entry name" value="PHOSPHOGLUCOMUTASE 2B-RELATED"/>
    <property type="match status" value="1"/>
</dbReference>
<organism evidence="12 13">
    <name type="scientific">Mycoplasma todarodis</name>
    <dbReference type="NCBI Taxonomy" id="1937191"/>
    <lineage>
        <taxon>Bacteria</taxon>
        <taxon>Bacillati</taxon>
        <taxon>Mycoplasmatota</taxon>
        <taxon>Mollicutes</taxon>
        <taxon>Mycoplasmataceae</taxon>
        <taxon>Mycoplasma</taxon>
    </lineage>
</organism>
<dbReference type="CDD" id="cd05799">
    <property type="entry name" value="PGM2"/>
    <property type="match status" value="1"/>
</dbReference>
<dbReference type="InterPro" id="IPR005843">
    <property type="entry name" value="A-D-PHexomutase_C"/>
</dbReference>
<evidence type="ECO:0008006" key="14">
    <source>
        <dbReference type="Google" id="ProtNLM"/>
    </source>
</evidence>
<keyword evidence="5" id="KW-0460">Magnesium</keyword>
<evidence type="ECO:0000256" key="2">
    <source>
        <dbReference type="ARBA" id="ARBA00010231"/>
    </source>
</evidence>
<evidence type="ECO:0000259" key="11">
    <source>
        <dbReference type="Pfam" id="PF02880"/>
    </source>
</evidence>
<feature type="domain" description="Alpha-D-phosphohexomutase alpha/beta/alpha" evidence="11">
    <location>
        <begin position="313"/>
        <end position="424"/>
    </location>
</feature>
<keyword evidence="4" id="KW-0479">Metal-binding</keyword>
<dbReference type="Gene3D" id="3.30.310.50">
    <property type="entry name" value="Alpha-D-phosphohexomutase, C-terminal domain"/>
    <property type="match status" value="1"/>
</dbReference>
<dbReference type="GO" id="GO:0005975">
    <property type="term" value="P:carbohydrate metabolic process"/>
    <property type="evidence" value="ECO:0007669"/>
    <property type="project" value="InterPro"/>
</dbReference>
<proteinExistence type="inferred from homology"/>
<evidence type="ECO:0000256" key="1">
    <source>
        <dbReference type="ARBA" id="ARBA00001946"/>
    </source>
</evidence>
<feature type="region of interest" description="Disordered" evidence="7">
    <location>
        <begin position="584"/>
        <end position="660"/>
    </location>
</feature>
<comment type="cofactor">
    <cofactor evidence="1">
        <name>Mg(2+)</name>
        <dbReference type="ChEBI" id="CHEBI:18420"/>
    </cofactor>
</comment>
<dbReference type="OrthoDB" id="9806956at2"/>
<sequence length="660" mass="73761">MNNLEQLREWKNAPTKDKILAKGLKKINEKNVDKFFGETMTFGTAGIRGILGPGTNMINEFTIAAAAYAYGATLVKQSELVKKMGLVIAHDNRSNGALFAEITAKVFDHLGIKTYIFKNNEMAATPLLSYAIRKLRAAGGVNITASHNPKEYNGFKVYNAQGAQLLPELTVKISKLMSRMNFLKVPYGLFNPTFISPTLQEDYIKDVLSIRKRPNDSKKLIVVYSALNGTGSHIAPTLFQKMDIEYYAVKQEVVEDATFKGLKSCNPEDEAAYNRAIKLAKKKKADIIILTDPDADRVGLAVRGPLGSYKKINGNQTGAIVLNHILRTKQYNKEGYIAQSVVSGNVTKEMAKRHNLSIHETHVGFKNIARVILDNPEGLVMGYEESFGQLMDPEIARDKDAFQGLVMLVEAANYLKTQNMSLLDELERIGVMYGVHTSTQLSKQIEQNDVQTLLDRVGDILTIGKFDVSDVLDFRKEEIMGLENATLVKVILENGSWFAVRPSGTEPKVKVYIETVGATKKETEKTIKQITSTINEIVSGLKKEYKSPKAKAAEVKETKKAAEVIAPIEKTEREMLAEQRAQFEREMKEAESKQEQVPATQEVEEEPVPEFSVETISPIPAEKTPSQLDPKQIQKTKEIKLQEQRKTQEVKTKPEETKEQ</sequence>
<evidence type="ECO:0000256" key="5">
    <source>
        <dbReference type="ARBA" id="ARBA00022842"/>
    </source>
</evidence>
<dbReference type="InterPro" id="IPR016066">
    <property type="entry name" value="A-D-PHexomutase_CS"/>
</dbReference>
<evidence type="ECO:0000256" key="3">
    <source>
        <dbReference type="ARBA" id="ARBA00022553"/>
    </source>
</evidence>
<keyword evidence="3" id="KW-0597">Phosphoprotein</keyword>
<reference evidence="12 13" key="1">
    <citation type="submission" date="2018-02" db="EMBL/GenBank/DDBJ databases">
        <title>Mycoplasma marinum and Mycoplasma todarodis sp. nov., moderately halophilic and psychrotolerant mycoplasmas isolated from cephalopods.</title>
        <authorList>
            <person name="Viver T."/>
        </authorList>
    </citation>
    <scope>NUCLEOTIDE SEQUENCE [LARGE SCALE GENOMIC DNA]</scope>
    <source>
        <strain evidence="12 13">5H</strain>
    </source>
</reference>
<dbReference type="SUPFAM" id="SSF53738">
    <property type="entry name" value="Phosphoglucomutase, first 3 domains"/>
    <property type="match status" value="3"/>
</dbReference>
<dbReference type="Gene3D" id="3.40.120.10">
    <property type="entry name" value="Alpha-D-Glucose-1,6-Bisphosphate, subunit A, domain 3"/>
    <property type="match status" value="3"/>
</dbReference>
<dbReference type="Pfam" id="PF02879">
    <property type="entry name" value="PGM_PMM_II"/>
    <property type="match status" value="1"/>
</dbReference>
<dbReference type="SUPFAM" id="SSF55957">
    <property type="entry name" value="Phosphoglucomutase, C-terminal domain"/>
    <property type="match status" value="1"/>
</dbReference>
<evidence type="ECO:0000256" key="4">
    <source>
        <dbReference type="ARBA" id="ARBA00022723"/>
    </source>
</evidence>
<dbReference type="GO" id="GO:0008973">
    <property type="term" value="F:phosphopentomutase activity"/>
    <property type="evidence" value="ECO:0007669"/>
    <property type="project" value="TreeGrafter"/>
</dbReference>
<dbReference type="InterPro" id="IPR005845">
    <property type="entry name" value="A-D-PHexomutase_a/b/a-II"/>
</dbReference>
<dbReference type="InterPro" id="IPR005846">
    <property type="entry name" value="A-D-PHexomutase_a/b/a-III"/>
</dbReference>
<protein>
    <recommendedName>
        <fullName evidence="14">Phosphoglucomutase</fullName>
    </recommendedName>
</protein>
<dbReference type="GO" id="GO:0006166">
    <property type="term" value="P:purine ribonucleoside salvage"/>
    <property type="evidence" value="ECO:0007669"/>
    <property type="project" value="TreeGrafter"/>
</dbReference>
<feature type="domain" description="Alpha-D-phosphohexomutase alpha/beta/alpha" evidence="10">
    <location>
        <begin position="202"/>
        <end position="301"/>
    </location>
</feature>
<dbReference type="Pfam" id="PF00408">
    <property type="entry name" value="PGM_PMM_IV"/>
    <property type="match status" value="1"/>
</dbReference>
<evidence type="ECO:0000259" key="9">
    <source>
        <dbReference type="Pfam" id="PF02878"/>
    </source>
</evidence>
<feature type="compositionally biased region" description="Basic and acidic residues" evidence="7">
    <location>
        <begin position="584"/>
        <end position="594"/>
    </location>
</feature>
<feature type="domain" description="Alpha-D-phosphohexomutase alpha/beta/alpha" evidence="9">
    <location>
        <begin position="40"/>
        <end position="180"/>
    </location>
</feature>
<dbReference type="EMBL" id="PSZP01000001">
    <property type="protein sequence ID" value="TCG12121.1"/>
    <property type="molecule type" value="Genomic_DNA"/>
</dbReference>
<dbReference type="InterPro" id="IPR005844">
    <property type="entry name" value="A-D-PHexomutase_a/b/a-I"/>
</dbReference>
<feature type="domain" description="Alpha-D-phosphohexomutase C-terminal" evidence="8">
    <location>
        <begin position="485"/>
        <end position="522"/>
    </location>
</feature>
<comment type="similarity">
    <text evidence="2">Belongs to the phosphohexose mutase family.</text>
</comment>
<dbReference type="PANTHER" id="PTHR45745">
    <property type="entry name" value="PHOSPHOMANNOMUTASE 45A"/>
    <property type="match status" value="1"/>
</dbReference>
<dbReference type="PROSITE" id="PS00710">
    <property type="entry name" value="PGM_PMM"/>
    <property type="match status" value="1"/>
</dbReference>
<dbReference type="Pfam" id="PF02878">
    <property type="entry name" value="PGM_PMM_I"/>
    <property type="match status" value="1"/>
</dbReference>
<dbReference type="RefSeq" id="WP_131613074.1">
    <property type="nucleotide sequence ID" value="NZ_PSZP01000001.1"/>
</dbReference>
<gene>
    <name evidence="12" type="ORF">C4B25_00300</name>
</gene>
<keyword evidence="13" id="KW-1185">Reference proteome</keyword>
<comment type="caution">
    <text evidence="12">The sequence shown here is derived from an EMBL/GenBank/DDBJ whole genome shotgun (WGS) entry which is preliminary data.</text>
</comment>